<dbReference type="VEuPathDB" id="MicrosporidiaDB:EHP00_1502"/>
<dbReference type="Proteomes" id="UP000192758">
    <property type="component" value="Unassembled WGS sequence"/>
</dbReference>
<proteinExistence type="predicted"/>
<comment type="caution">
    <text evidence="1">The sequence shown here is derived from an EMBL/GenBank/DDBJ whole genome shotgun (WGS) entry which is preliminary data.</text>
</comment>
<sequence length="68" mass="7959">MVFLNTFIIQIASILPYKVNNLKIFLKSLNKYIKNNYERFTDKIGGPEKVVEIDESKFGERKYNKGSI</sequence>
<gene>
    <name evidence="1" type="ORF">EHP00_1502</name>
</gene>
<accession>A0A1W0E3P3</accession>
<evidence type="ECO:0000313" key="2">
    <source>
        <dbReference type="Proteomes" id="UP000192758"/>
    </source>
</evidence>
<evidence type="ECO:0008006" key="3">
    <source>
        <dbReference type="Google" id="ProtNLM"/>
    </source>
</evidence>
<protein>
    <recommendedName>
        <fullName evidence="3">Transposase</fullName>
    </recommendedName>
</protein>
<evidence type="ECO:0000313" key="1">
    <source>
        <dbReference type="EMBL" id="OQS53846.1"/>
    </source>
</evidence>
<keyword evidence="2" id="KW-1185">Reference proteome</keyword>
<dbReference type="AlphaFoldDB" id="A0A1W0E3P3"/>
<dbReference type="EMBL" id="MNPJ01000025">
    <property type="protein sequence ID" value="OQS53846.1"/>
    <property type="molecule type" value="Genomic_DNA"/>
</dbReference>
<reference evidence="1 2" key="1">
    <citation type="journal article" date="2017" name="Environ. Microbiol.">
        <title>Decay of the glycolytic pathway and adaptation to intranuclear parasitism within Enterocytozoonidae microsporidia.</title>
        <authorList>
            <person name="Wiredu Boakye D."/>
            <person name="Jaroenlak P."/>
            <person name="Prachumwat A."/>
            <person name="Williams T.A."/>
            <person name="Bateman K.S."/>
            <person name="Itsathitphaisarn O."/>
            <person name="Sritunyalucksana K."/>
            <person name="Paszkiewicz K.H."/>
            <person name="Moore K.A."/>
            <person name="Stentiford G.D."/>
            <person name="Williams B.A."/>
        </authorList>
    </citation>
    <scope>NUCLEOTIDE SEQUENCE [LARGE SCALE GENOMIC DNA]</scope>
    <source>
        <strain evidence="1 2">TH1</strain>
    </source>
</reference>
<name>A0A1W0E3P3_9MICR</name>
<organism evidence="1 2">
    <name type="scientific">Ecytonucleospora hepatopenaei</name>
    <dbReference type="NCBI Taxonomy" id="646526"/>
    <lineage>
        <taxon>Eukaryota</taxon>
        <taxon>Fungi</taxon>
        <taxon>Fungi incertae sedis</taxon>
        <taxon>Microsporidia</taxon>
        <taxon>Enterocytozoonidae</taxon>
        <taxon>Ecytonucleospora</taxon>
    </lineage>
</organism>
<dbReference type="OrthoDB" id="10052789at2759"/>